<sequence>MTRAKFNFVKDVPVQNLLLDMHNPRIRSGADQADCIARILRKPKLLLALASDIASEGLSTAPILVEPTERRRYRVWDGNRRVTALKLLNDPTLCHITALRHQIEGIRNRAVIDIPSSVDVYASTDTDALLAEVLKRHAGQRDGAGQVNWSAFLRTIFLIGHGHSAADKRAGQLFLWAEEHGVEVDDDFPITSITRFLSKANLKALGFDVTDDNVSPLVDLDKAIAVAQHLAADFAPGGGKSVDDVFENSQQAAYIAHVRAAVGLATNHGGNGSTNSPDGDEENGGRGRKAKESPGKTNGGKDSKERGATGKGKEEGKGPAKPSWDRKYLFSKTGAPGFNPSVTKAANIVAELRRLEPAKTPIAVAALFRMLLEFSTNHYMRTHRGVKRENKTHLQIAAVAEHMAEKGMLNAAELKVVLRRTRENEGLMNYETLGAYMHSDKAHPHAQGLNTLWDEVDAYVKACWAG</sequence>
<dbReference type="Gene3D" id="3.90.1530.30">
    <property type="match status" value="1"/>
</dbReference>
<organism evidence="2 3">
    <name type="scientific">Dyella flagellata</name>
    <dbReference type="NCBI Taxonomy" id="1867833"/>
    <lineage>
        <taxon>Bacteria</taxon>
        <taxon>Pseudomonadati</taxon>
        <taxon>Pseudomonadota</taxon>
        <taxon>Gammaproteobacteria</taxon>
        <taxon>Lysobacterales</taxon>
        <taxon>Rhodanobacteraceae</taxon>
        <taxon>Dyella</taxon>
    </lineage>
</organism>
<accession>A0ABQ5XHZ5</accession>
<evidence type="ECO:0008006" key="4">
    <source>
        <dbReference type="Google" id="ProtNLM"/>
    </source>
</evidence>
<feature type="region of interest" description="Disordered" evidence="1">
    <location>
        <begin position="266"/>
        <end position="327"/>
    </location>
</feature>
<evidence type="ECO:0000313" key="3">
    <source>
        <dbReference type="Proteomes" id="UP001156627"/>
    </source>
</evidence>
<evidence type="ECO:0000313" key="2">
    <source>
        <dbReference type="EMBL" id="GLQ90789.1"/>
    </source>
</evidence>
<dbReference type="EMBL" id="BSOA01000050">
    <property type="protein sequence ID" value="GLQ90789.1"/>
    <property type="molecule type" value="Genomic_DNA"/>
</dbReference>
<comment type="caution">
    <text evidence="2">The sequence shown here is derived from an EMBL/GenBank/DDBJ whole genome shotgun (WGS) entry which is preliminary data.</text>
</comment>
<keyword evidence="3" id="KW-1185">Reference proteome</keyword>
<protein>
    <recommendedName>
        <fullName evidence="4">ParB/Sulfiredoxin domain-containing protein</fullName>
    </recommendedName>
</protein>
<reference evidence="3" key="1">
    <citation type="journal article" date="2019" name="Int. J. Syst. Evol. Microbiol.">
        <title>The Global Catalogue of Microorganisms (GCM) 10K type strain sequencing project: providing services to taxonomists for standard genome sequencing and annotation.</title>
        <authorList>
            <consortium name="The Broad Institute Genomics Platform"/>
            <consortium name="The Broad Institute Genome Sequencing Center for Infectious Disease"/>
            <person name="Wu L."/>
            <person name="Ma J."/>
        </authorList>
    </citation>
    <scope>NUCLEOTIDE SEQUENCE [LARGE SCALE GENOMIC DNA]</scope>
    <source>
        <strain evidence="3">NBRC 111981</strain>
    </source>
</reference>
<dbReference type="SUPFAM" id="SSF110849">
    <property type="entry name" value="ParB/Sulfiredoxin"/>
    <property type="match status" value="1"/>
</dbReference>
<dbReference type="Proteomes" id="UP001156627">
    <property type="component" value="Unassembled WGS sequence"/>
</dbReference>
<evidence type="ECO:0000256" key="1">
    <source>
        <dbReference type="SAM" id="MobiDB-lite"/>
    </source>
</evidence>
<feature type="compositionally biased region" description="Basic and acidic residues" evidence="1">
    <location>
        <begin position="290"/>
        <end position="327"/>
    </location>
</feature>
<gene>
    <name evidence="2" type="ORF">GCM10007898_43650</name>
</gene>
<dbReference type="InterPro" id="IPR036086">
    <property type="entry name" value="ParB/Sulfiredoxin_sf"/>
</dbReference>
<name>A0ABQ5XHZ5_9GAMM</name>
<dbReference type="RefSeq" id="WP_284334202.1">
    <property type="nucleotide sequence ID" value="NZ_BSOA01000050.1"/>
</dbReference>
<proteinExistence type="predicted"/>